<organism evidence="1">
    <name type="scientific">Tanacetum cinerariifolium</name>
    <name type="common">Dalmatian daisy</name>
    <name type="synonym">Chrysanthemum cinerariifolium</name>
    <dbReference type="NCBI Taxonomy" id="118510"/>
    <lineage>
        <taxon>Eukaryota</taxon>
        <taxon>Viridiplantae</taxon>
        <taxon>Streptophyta</taxon>
        <taxon>Embryophyta</taxon>
        <taxon>Tracheophyta</taxon>
        <taxon>Spermatophyta</taxon>
        <taxon>Magnoliopsida</taxon>
        <taxon>eudicotyledons</taxon>
        <taxon>Gunneridae</taxon>
        <taxon>Pentapetalae</taxon>
        <taxon>asterids</taxon>
        <taxon>campanulids</taxon>
        <taxon>Asterales</taxon>
        <taxon>Asteraceae</taxon>
        <taxon>Asteroideae</taxon>
        <taxon>Anthemideae</taxon>
        <taxon>Anthemidinae</taxon>
        <taxon>Tanacetum</taxon>
    </lineage>
</organism>
<accession>A0A699X0Q5</accession>
<dbReference type="GO" id="GO:0003964">
    <property type="term" value="F:RNA-directed DNA polymerase activity"/>
    <property type="evidence" value="ECO:0007669"/>
    <property type="project" value="UniProtKB-KW"/>
</dbReference>
<feature type="non-terminal residue" evidence="1">
    <location>
        <position position="1"/>
    </location>
</feature>
<dbReference type="PANTHER" id="PTHR46148">
    <property type="entry name" value="CHROMO DOMAIN-CONTAINING PROTEIN"/>
    <property type="match status" value="1"/>
</dbReference>
<keyword evidence="1" id="KW-0695">RNA-directed DNA polymerase</keyword>
<dbReference type="AlphaFoldDB" id="A0A699X0Q5"/>
<dbReference type="PANTHER" id="PTHR46148:SF59">
    <property type="entry name" value="NUCLEOTIDYLTRANSFERASE, RIBONUCLEASE H"/>
    <property type="match status" value="1"/>
</dbReference>
<gene>
    <name evidence="1" type="ORF">Tci_925018</name>
</gene>
<proteinExistence type="predicted"/>
<name>A0A699X0Q5_TANCI</name>
<keyword evidence="1" id="KW-0808">Transferase</keyword>
<keyword evidence="1" id="KW-0548">Nucleotidyltransferase</keyword>
<evidence type="ECO:0000313" key="1">
    <source>
        <dbReference type="EMBL" id="GFD53049.1"/>
    </source>
</evidence>
<comment type="caution">
    <text evidence="1">The sequence shown here is derived from an EMBL/GenBank/DDBJ whole genome shotgun (WGS) entry which is preliminary data.</text>
</comment>
<sequence>ELSRVHNMFHVSNLKKCHADEPLAVPLDGLHKEPVEIMDRKVKRLKQSRIPLVKV</sequence>
<dbReference type="EMBL" id="BKCJ011789609">
    <property type="protein sequence ID" value="GFD53049.1"/>
    <property type="molecule type" value="Genomic_DNA"/>
</dbReference>
<protein>
    <submittedName>
        <fullName evidence="1">Putative reverse transcriptase domain-containing protein</fullName>
    </submittedName>
</protein>
<reference evidence="1" key="1">
    <citation type="journal article" date="2019" name="Sci. Rep.">
        <title>Draft genome of Tanacetum cinerariifolium, the natural source of mosquito coil.</title>
        <authorList>
            <person name="Yamashiro T."/>
            <person name="Shiraishi A."/>
            <person name="Satake H."/>
            <person name="Nakayama K."/>
        </authorList>
    </citation>
    <scope>NUCLEOTIDE SEQUENCE</scope>
</reference>